<proteinExistence type="predicted"/>
<dbReference type="InterPro" id="IPR000719">
    <property type="entry name" value="Prot_kinase_dom"/>
</dbReference>
<gene>
    <name evidence="7" type="ORF">M9Y10_031053</name>
</gene>
<dbReference type="PROSITE" id="PS00107">
    <property type="entry name" value="PROTEIN_KINASE_ATP"/>
    <property type="match status" value="1"/>
</dbReference>
<evidence type="ECO:0000256" key="4">
    <source>
        <dbReference type="PROSITE-ProRule" id="PRU10141"/>
    </source>
</evidence>
<evidence type="ECO:0000259" key="6">
    <source>
        <dbReference type="PROSITE" id="PS50011"/>
    </source>
</evidence>
<keyword evidence="1" id="KW-0418">Kinase</keyword>
<dbReference type="InterPro" id="IPR011009">
    <property type="entry name" value="Kinase-like_dom_sf"/>
</dbReference>
<dbReference type="SUPFAM" id="SSF56112">
    <property type="entry name" value="Protein kinase-like (PK-like)"/>
    <property type="match status" value="1"/>
</dbReference>
<feature type="binding site" evidence="4">
    <location>
        <position position="473"/>
    </location>
    <ligand>
        <name>ATP</name>
        <dbReference type="ChEBI" id="CHEBI:30616"/>
    </ligand>
</feature>
<dbReference type="InterPro" id="IPR008271">
    <property type="entry name" value="Ser/Thr_kinase_AS"/>
</dbReference>
<comment type="caution">
    <text evidence="7">The sequence shown here is derived from an EMBL/GenBank/DDBJ whole genome shotgun (WGS) entry which is preliminary data.</text>
</comment>
<evidence type="ECO:0000256" key="2">
    <source>
        <dbReference type="ARBA" id="ARBA00022741"/>
    </source>
</evidence>
<dbReference type="InterPro" id="IPR050167">
    <property type="entry name" value="Ser_Thr_protein_kinase"/>
</dbReference>
<organism evidence="7 8">
    <name type="scientific">Tritrichomonas musculus</name>
    <dbReference type="NCBI Taxonomy" id="1915356"/>
    <lineage>
        <taxon>Eukaryota</taxon>
        <taxon>Metamonada</taxon>
        <taxon>Parabasalia</taxon>
        <taxon>Tritrichomonadida</taxon>
        <taxon>Tritrichomonadidae</taxon>
        <taxon>Tritrichomonas</taxon>
    </lineage>
</organism>
<dbReference type="Pfam" id="PF07714">
    <property type="entry name" value="PK_Tyr_Ser-Thr"/>
    <property type="match status" value="1"/>
</dbReference>
<sequence>MKFCGYNFRYGLGGSLNNHKNDKSYIQFPGQSSLDVSSLLSFSTYGHSVWINRNYEAFAVGDNKNGEISSLQKKIFINDTKINLQYKSGKPCKFISAVAGRDYTLYHVSGETSSDPSQLVLAYSKKETIFLNIGKRSPLSLFGGVTVSAVIDTEGSVIIITESVFDSPESEVESVKLPRGEKAVKAACGKESVIVLCESHRVFECSLTSKATNKTFSEVSELSGKKINEISGTCDHFFAISEDCQVFFRGSNVDNMLGLPSDIREVKEFILIESLSKYHVIEASAGTVDSLFRTREGQILGCGWNHYGELMLKSGNKEKVFPPEETKVTSGATFCISGTGNSVVFVGVEPPPNSPNMKIKKFVSSIDPTKTAKVAATSEADEVSELRKSLEMKDQEIFSLKSKLIEKEKRIKELESENRQLRDTKTTERSKAKSCLEIIDTATLDNLKRIKSLGQGATSEVFEVSREERLALKVYYPEVIGSENDDDDDDEGEGKFVFNIENARRFLLEYESIAQLDHANIVKAFGISFGDSTHPPAILLEYCVSNLKKKIKKLTDSERICAIVDLSEAMKEVHSVGIIHRDLKLENILVDEHNKIKVSDFGLCTLMKVDTATMSRTQMTGTLKYMAPELLQERTDYDEKVDVYAFGVVVFQILMKGEFPRIGLAEVISGHQAAIPTSVSEFSSELIKKCWSYKPSDRPSFSEICNILKGNEDKLI</sequence>
<evidence type="ECO:0000313" key="7">
    <source>
        <dbReference type="EMBL" id="KAK8840115.1"/>
    </source>
</evidence>
<dbReference type="Proteomes" id="UP001470230">
    <property type="component" value="Unassembled WGS sequence"/>
</dbReference>
<dbReference type="PROSITE" id="PS50011">
    <property type="entry name" value="PROTEIN_KINASE_DOM"/>
    <property type="match status" value="1"/>
</dbReference>
<dbReference type="InterPro" id="IPR001245">
    <property type="entry name" value="Ser-Thr/Tyr_kinase_cat_dom"/>
</dbReference>
<dbReference type="Gene3D" id="3.30.200.20">
    <property type="entry name" value="Phosphorylase Kinase, domain 1"/>
    <property type="match status" value="1"/>
</dbReference>
<dbReference type="InterPro" id="IPR017441">
    <property type="entry name" value="Protein_kinase_ATP_BS"/>
</dbReference>
<accession>A0ABR2H1N5</accession>
<evidence type="ECO:0000256" key="3">
    <source>
        <dbReference type="ARBA" id="ARBA00022840"/>
    </source>
</evidence>
<keyword evidence="2 4" id="KW-0547">Nucleotide-binding</keyword>
<keyword evidence="1" id="KW-0723">Serine/threonine-protein kinase</keyword>
<reference evidence="7 8" key="1">
    <citation type="submission" date="2024-04" db="EMBL/GenBank/DDBJ databases">
        <title>Tritrichomonas musculus Genome.</title>
        <authorList>
            <person name="Alves-Ferreira E."/>
            <person name="Grigg M."/>
            <person name="Lorenzi H."/>
            <person name="Galac M."/>
        </authorList>
    </citation>
    <scope>NUCLEOTIDE SEQUENCE [LARGE SCALE GENOMIC DNA]</scope>
    <source>
        <strain evidence="7 8">EAF2021</strain>
    </source>
</reference>
<feature type="domain" description="Protein kinase" evidence="6">
    <location>
        <begin position="447"/>
        <end position="716"/>
    </location>
</feature>
<dbReference type="Gene3D" id="2.130.10.30">
    <property type="entry name" value="Regulator of chromosome condensation 1/beta-lactamase-inhibitor protein II"/>
    <property type="match status" value="1"/>
</dbReference>
<dbReference type="Gene3D" id="1.10.510.10">
    <property type="entry name" value="Transferase(Phosphotransferase) domain 1"/>
    <property type="match status" value="1"/>
</dbReference>
<keyword evidence="3 4" id="KW-0067">ATP-binding</keyword>
<dbReference type="SUPFAM" id="SSF50985">
    <property type="entry name" value="RCC1/BLIP-II"/>
    <property type="match status" value="1"/>
</dbReference>
<keyword evidence="5" id="KW-0175">Coiled coil</keyword>
<evidence type="ECO:0000256" key="5">
    <source>
        <dbReference type="SAM" id="Coils"/>
    </source>
</evidence>
<evidence type="ECO:0000313" key="8">
    <source>
        <dbReference type="Proteomes" id="UP001470230"/>
    </source>
</evidence>
<dbReference type="EMBL" id="JAPFFF010000048">
    <property type="protein sequence ID" value="KAK8840115.1"/>
    <property type="molecule type" value="Genomic_DNA"/>
</dbReference>
<keyword evidence="1" id="KW-0808">Transferase</keyword>
<keyword evidence="8" id="KW-1185">Reference proteome</keyword>
<dbReference type="PROSITE" id="PS00108">
    <property type="entry name" value="PROTEIN_KINASE_ST"/>
    <property type="match status" value="1"/>
</dbReference>
<feature type="coiled-coil region" evidence="5">
    <location>
        <begin position="397"/>
        <end position="431"/>
    </location>
</feature>
<name>A0ABR2H1N5_9EUKA</name>
<dbReference type="SMART" id="SM00220">
    <property type="entry name" value="S_TKc"/>
    <property type="match status" value="1"/>
</dbReference>
<dbReference type="PANTHER" id="PTHR23257">
    <property type="entry name" value="SERINE-THREONINE PROTEIN KINASE"/>
    <property type="match status" value="1"/>
</dbReference>
<protein>
    <recommendedName>
        <fullName evidence="6">Protein kinase domain-containing protein</fullName>
    </recommendedName>
</protein>
<evidence type="ECO:0000256" key="1">
    <source>
        <dbReference type="ARBA" id="ARBA00022527"/>
    </source>
</evidence>
<dbReference type="InterPro" id="IPR009091">
    <property type="entry name" value="RCC1/BLIP-II"/>
</dbReference>